<name>A0ACC1A9D4_9ROSI</name>
<evidence type="ECO:0000313" key="1">
    <source>
        <dbReference type="EMBL" id="KAJ0083838.1"/>
    </source>
</evidence>
<gene>
    <name evidence="1" type="ORF">Patl1_29826</name>
</gene>
<sequence>MLKTISQPPETNLAAAIFALEQKLPSSRSARLWVSATIRADRGGSGCGFGDKEKKMRIHCWVGERRKGKKGWNYFTIKRRCCWRFVFYRLQTSQEHQAGPYHMKSGELVQECNVAHLSPA</sequence>
<accession>A0ACC1A9D4</accession>
<dbReference type="Proteomes" id="UP001164250">
    <property type="component" value="Chromosome 11"/>
</dbReference>
<reference evidence="2" key="1">
    <citation type="journal article" date="2023" name="G3 (Bethesda)">
        <title>Genome assembly and association tests identify interacting loci associated with vigor, precocity, and sex in interspecific pistachio rootstocks.</title>
        <authorList>
            <person name="Palmer W."/>
            <person name="Jacygrad E."/>
            <person name="Sagayaradj S."/>
            <person name="Cavanaugh K."/>
            <person name="Han R."/>
            <person name="Bertier L."/>
            <person name="Beede B."/>
            <person name="Kafkas S."/>
            <person name="Golino D."/>
            <person name="Preece J."/>
            <person name="Michelmore R."/>
        </authorList>
    </citation>
    <scope>NUCLEOTIDE SEQUENCE [LARGE SCALE GENOMIC DNA]</scope>
</reference>
<organism evidence="1 2">
    <name type="scientific">Pistacia atlantica</name>
    <dbReference type="NCBI Taxonomy" id="434234"/>
    <lineage>
        <taxon>Eukaryota</taxon>
        <taxon>Viridiplantae</taxon>
        <taxon>Streptophyta</taxon>
        <taxon>Embryophyta</taxon>
        <taxon>Tracheophyta</taxon>
        <taxon>Spermatophyta</taxon>
        <taxon>Magnoliopsida</taxon>
        <taxon>eudicotyledons</taxon>
        <taxon>Gunneridae</taxon>
        <taxon>Pentapetalae</taxon>
        <taxon>rosids</taxon>
        <taxon>malvids</taxon>
        <taxon>Sapindales</taxon>
        <taxon>Anacardiaceae</taxon>
        <taxon>Pistacia</taxon>
    </lineage>
</organism>
<keyword evidence="2" id="KW-1185">Reference proteome</keyword>
<comment type="caution">
    <text evidence="1">The sequence shown here is derived from an EMBL/GenBank/DDBJ whole genome shotgun (WGS) entry which is preliminary data.</text>
</comment>
<proteinExistence type="predicted"/>
<evidence type="ECO:0000313" key="2">
    <source>
        <dbReference type="Proteomes" id="UP001164250"/>
    </source>
</evidence>
<protein>
    <submittedName>
        <fullName evidence="1">Uncharacterized protein</fullName>
    </submittedName>
</protein>
<dbReference type="EMBL" id="CM047907">
    <property type="protein sequence ID" value="KAJ0083838.1"/>
    <property type="molecule type" value="Genomic_DNA"/>
</dbReference>